<dbReference type="PANTHER" id="PTHR30093">
    <property type="entry name" value="GENERAL SECRETION PATHWAY PROTEIN G"/>
    <property type="match status" value="1"/>
</dbReference>
<dbReference type="Pfam" id="PF07963">
    <property type="entry name" value="N_methyl"/>
    <property type="match status" value="1"/>
</dbReference>
<evidence type="ECO:0000313" key="3">
    <source>
        <dbReference type="EMBL" id="TWU27883.1"/>
    </source>
</evidence>
<evidence type="ECO:0000313" key="4">
    <source>
        <dbReference type="Proteomes" id="UP000318437"/>
    </source>
</evidence>
<dbReference type="PANTHER" id="PTHR30093:SF2">
    <property type="entry name" value="TYPE II SECRETION SYSTEM PROTEIN H"/>
    <property type="match status" value="1"/>
</dbReference>
<dbReference type="InterPro" id="IPR012902">
    <property type="entry name" value="N_methyl_site"/>
</dbReference>
<feature type="domain" description="DUF1559" evidence="2">
    <location>
        <begin position="33"/>
        <end position="316"/>
    </location>
</feature>
<evidence type="ECO:0000259" key="2">
    <source>
        <dbReference type="Pfam" id="PF07596"/>
    </source>
</evidence>
<feature type="compositionally biased region" description="Polar residues" evidence="1">
    <location>
        <begin position="153"/>
        <end position="164"/>
    </location>
</feature>
<accession>A0A5C6CSG0</accession>
<dbReference type="InterPro" id="IPR027558">
    <property type="entry name" value="Pre_pil_HX9DG_C"/>
</dbReference>
<evidence type="ECO:0000256" key="1">
    <source>
        <dbReference type="SAM" id="MobiDB-lite"/>
    </source>
</evidence>
<dbReference type="EMBL" id="SJPS01000003">
    <property type="protein sequence ID" value="TWU27883.1"/>
    <property type="molecule type" value="Genomic_DNA"/>
</dbReference>
<gene>
    <name evidence="3" type="ORF">Pla144_26600</name>
</gene>
<keyword evidence="4" id="KW-1185">Reference proteome</keyword>
<dbReference type="PROSITE" id="PS00409">
    <property type="entry name" value="PROKAR_NTER_METHYL"/>
    <property type="match status" value="1"/>
</dbReference>
<proteinExistence type="predicted"/>
<dbReference type="RefSeq" id="WP_197530645.1">
    <property type="nucleotide sequence ID" value="NZ_SJPS01000003.1"/>
</dbReference>
<feature type="region of interest" description="Disordered" evidence="1">
    <location>
        <begin position="125"/>
        <end position="200"/>
    </location>
</feature>
<dbReference type="SUPFAM" id="SSF54523">
    <property type="entry name" value="Pili subunits"/>
    <property type="match status" value="1"/>
</dbReference>
<dbReference type="Pfam" id="PF07596">
    <property type="entry name" value="SBP_bac_10"/>
    <property type="match status" value="1"/>
</dbReference>
<feature type="compositionally biased region" description="Basic and acidic residues" evidence="1">
    <location>
        <begin position="188"/>
        <end position="198"/>
    </location>
</feature>
<dbReference type="NCBIfam" id="TIGR04294">
    <property type="entry name" value="pre_pil_HX9DG"/>
    <property type="match status" value="1"/>
</dbReference>
<name>A0A5C6CSG0_9BACT</name>
<protein>
    <submittedName>
        <fullName evidence="3">Putative major pilin subunit</fullName>
    </submittedName>
</protein>
<reference evidence="3 4" key="1">
    <citation type="submission" date="2019-02" db="EMBL/GenBank/DDBJ databases">
        <title>Deep-cultivation of Planctomycetes and their phenomic and genomic characterization uncovers novel biology.</title>
        <authorList>
            <person name="Wiegand S."/>
            <person name="Jogler M."/>
            <person name="Boedeker C."/>
            <person name="Pinto D."/>
            <person name="Vollmers J."/>
            <person name="Rivas-Marin E."/>
            <person name="Kohn T."/>
            <person name="Peeters S.H."/>
            <person name="Heuer A."/>
            <person name="Rast P."/>
            <person name="Oberbeckmann S."/>
            <person name="Bunk B."/>
            <person name="Jeske O."/>
            <person name="Meyerdierks A."/>
            <person name="Storesund J.E."/>
            <person name="Kallscheuer N."/>
            <person name="Luecker S."/>
            <person name="Lage O.M."/>
            <person name="Pohl T."/>
            <person name="Merkel B.J."/>
            <person name="Hornburger P."/>
            <person name="Mueller R.-W."/>
            <person name="Bruemmer F."/>
            <person name="Labrenz M."/>
            <person name="Spormann A.M."/>
            <person name="Op Den Camp H."/>
            <person name="Overmann J."/>
            <person name="Amann R."/>
            <person name="Jetten M.S.M."/>
            <person name="Mascher T."/>
            <person name="Medema M.H."/>
            <person name="Devos D.P."/>
            <person name="Kaster A.-K."/>
            <person name="Ovreas L."/>
            <person name="Rohde M."/>
            <person name="Galperin M.Y."/>
            <person name="Jogler C."/>
        </authorList>
    </citation>
    <scope>NUCLEOTIDE SEQUENCE [LARGE SCALE GENOMIC DNA]</scope>
    <source>
        <strain evidence="3 4">Pla144</strain>
    </source>
</reference>
<dbReference type="NCBIfam" id="TIGR02532">
    <property type="entry name" value="IV_pilin_GFxxxE"/>
    <property type="match status" value="1"/>
</dbReference>
<dbReference type="Gene3D" id="3.30.700.10">
    <property type="entry name" value="Glycoprotein, Type 4 Pilin"/>
    <property type="match status" value="1"/>
</dbReference>
<sequence>MARHTKRGFTLVELLVVIAIIGVLVALLLPAIQAARESARRAQCTNHLKNIGLAIQNHHDTYKRIPNSRRQFDYITWAAELWPFLEAGNISQTWNRTKTYYHQTDAARTAQVSVYFCPSRRAPPQVSITGDNDEGNAGGTNVPGGLADFACNTGDTSPDASDNDNTYERSDGSLKEPTGPFRFSGHGGDAEGASKNDNNDVDLSKISLEYKVTFAQITDGLSNTVFVGEKHVPTDGPNGSWFGHIAAKDNSIYNPDFWSSIGRKGGHLAPIASPNDGSEGGQAMSEWNKNFGSWHPGICQFVFGDGSVRSVNVDIDLYMLGQICNKSDGKIVDLYGKGEPFPETQY</sequence>
<comment type="caution">
    <text evidence="3">The sequence shown here is derived from an EMBL/GenBank/DDBJ whole genome shotgun (WGS) entry which is preliminary data.</text>
</comment>
<dbReference type="Proteomes" id="UP000318437">
    <property type="component" value="Unassembled WGS sequence"/>
</dbReference>
<dbReference type="InterPro" id="IPR045584">
    <property type="entry name" value="Pilin-like"/>
</dbReference>
<dbReference type="InterPro" id="IPR011453">
    <property type="entry name" value="DUF1559"/>
</dbReference>
<dbReference type="AlphaFoldDB" id="A0A5C6CSG0"/>
<organism evidence="3 4">
    <name type="scientific">Bythopirellula polymerisocia</name>
    <dbReference type="NCBI Taxonomy" id="2528003"/>
    <lineage>
        <taxon>Bacteria</taxon>
        <taxon>Pseudomonadati</taxon>
        <taxon>Planctomycetota</taxon>
        <taxon>Planctomycetia</taxon>
        <taxon>Pirellulales</taxon>
        <taxon>Lacipirellulaceae</taxon>
        <taxon>Bythopirellula</taxon>
    </lineage>
</organism>